<reference evidence="1 2" key="1">
    <citation type="submission" date="2015-01" db="EMBL/GenBank/DDBJ databases">
        <title>Evolution of Trichinella species and genotypes.</title>
        <authorList>
            <person name="Korhonen P.K."/>
            <person name="Edoardo P."/>
            <person name="Giuseppe L.R."/>
            <person name="Gasser R.B."/>
        </authorList>
    </citation>
    <scope>NUCLEOTIDE SEQUENCE [LARGE SCALE GENOMIC DNA]</scope>
    <source>
        <strain evidence="1">ISS37</strain>
    </source>
</reference>
<evidence type="ECO:0000313" key="2">
    <source>
        <dbReference type="Proteomes" id="UP000054630"/>
    </source>
</evidence>
<comment type="caution">
    <text evidence="1">The sequence shown here is derived from an EMBL/GenBank/DDBJ whole genome shotgun (WGS) entry which is preliminary data.</text>
</comment>
<dbReference type="Proteomes" id="UP000054630">
    <property type="component" value="Unassembled WGS sequence"/>
</dbReference>
<protein>
    <submittedName>
        <fullName evidence="1">Uncharacterized protein</fullName>
    </submittedName>
</protein>
<accession>A0A0V0SMH2</accession>
<name>A0A0V0SMH2_9BILA</name>
<proteinExistence type="predicted"/>
<keyword evidence="2" id="KW-1185">Reference proteome</keyword>
<gene>
    <name evidence="1" type="ORF">T07_14258</name>
</gene>
<evidence type="ECO:0000313" key="1">
    <source>
        <dbReference type="EMBL" id="KRX28093.1"/>
    </source>
</evidence>
<sequence length="66" mass="7795">MFHSRPVNRSVVMESCGESLQHHQWIYSHVFDSFSRIQNYKCLIMAMVKEAHLHAIYMTDELKIAV</sequence>
<dbReference type="EMBL" id="JYDL01000001">
    <property type="protein sequence ID" value="KRX28093.1"/>
    <property type="molecule type" value="Genomic_DNA"/>
</dbReference>
<organism evidence="1 2">
    <name type="scientific">Trichinella nelsoni</name>
    <dbReference type="NCBI Taxonomy" id="6336"/>
    <lineage>
        <taxon>Eukaryota</taxon>
        <taxon>Metazoa</taxon>
        <taxon>Ecdysozoa</taxon>
        <taxon>Nematoda</taxon>
        <taxon>Enoplea</taxon>
        <taxon>Dorylaimia</taxon>
        <taxon>Trichinellida</taxon>
        <taxon>Trichinellidae</taxon>
        <taxon>Trichinella</taxon>
    </lineage>
</organism>
<dbReference type="AlphaFoldDB" id="A0A0V0SMH2"/>